<reference evidence="2" key="1">
    <citation type="journal article" date="2020" name="mSystems">
        <title>Genome- and Community-Level Interaction Insights into Carbon Utilization and Element Cycling Functions of Hydrothermarchaeota in Hydrothermal Sediment.</title>
        <authorList>
            <person name="Zhou Z."/>
            <person name="Liu Y."/>
            <person name="Xu W."/>
            <person name="Pan J."/>
            <person name="Luo Z.H."/>
            <person name="Li M."/>
        </authorList>
    </citation>
    <scope>NUCLEOTIDE SEQUENCE [LARGE SCALE GENOMIC DNA]</scope>
    <source>
        <strain evidence="2">SpSt-413</strain>
    </source>
</reference>
<comment type="caution">
    <text evidence="2">The sequence shown here is derived from an EMBL/GenBank/DDBJ whole genome shotgun (WGS) entry which is preliminary data.</text>
</comment>
<organism evidence="2">
    <name type="scientific">Fundidesulfovibrio putealis</name>
    <dbReference type="NCBI Taxonomy" id="270496"/>
    <lineage>
        <taxon>Bacteria</taxon>
        <taxon>Pseudomonadati</taxon>
        <taxon>Thermodesulfobacteriota</taxon>
        <taxon>Desulfovibrionia</taxon>
        <taxon>Desulfovibrionales</taxon>
        <taxon>Desulfovibrionaceae</taxon>
        <taxon>Fundidesulfovibrio</taxon>
    </lineage>
</organism>
<keyword evidence="1" id="KW-0732">Signal</keyword>
<feature type="chain" id="PRO_5027602820" description="DUF1795 domain-containing protein" evidence="1">
    <location>
        <begin position="25"/>
        <end position="192"/>
    </location>
</feature>
<accession>A0A7C4AI23</accession>
<dbReference type="AlphaFoldDB" id="A0A7C4AI23"/>
<evidence type="ECO:0008006" key="3">
    <source>
        <dbReference type="Google" id="ProtNLM"/>
    </source>
</evidence>
<evidence type="ECO:0000256" key="1">
    <source>
        <dbReference type="SAM" id="SignalP"/>
    </source>
</evidence>
<proteinExistence type="predicted"/>
<name>A0A7C4AI23_9BACT</name>
<feature type="signal peptide" evidence="1">
    <location>
        <begin position="1"/>
        <end position="24"/>
    </location>
</feature>
<protein>
    <recommendedName>
        <fullName evidence="3">DUF1795 domain-containing protein</fullName>
    </recommendedName>
</protein>
<gene>
    <name evidence="2" type="ORF">ENR59_10065</name>
</gene>
<evidence type="ECO:0000313" key="2">
    <source>
        <dbReference type="EMBL" id="HGG93278.1"/>
    </source>
</evidence>
<sequence length="192" mass="20925">MVLSLSTARRAVLAALCVLALAFAACSPEPPPAFTGYENTAWGVRFSPAKGWAVAETAVEGCLFAVEASSGPDARFQICVSAPRPEILLTQNTFVSCENVKQYVREALKGVNPLCTPGKVWGEFAYDTLYVRLLQSGDRVRVQCVNHLFVPLPGRLVQVIAYTLGDDEKAARDAFEANRVALMRMISSTRLR</sequence>
<dbReference type="EMBL" id="DSRP01000702">
    <property type="protein sequence ID" value="HGG93278.1"/>
    <property type="molecule type" value="Genomic_DNA"/>
</dbReference>